<dbReference type="Pfam" id="PF14111">
    <property type="entry name" value="DUF4283"/>
    <property type="match status" value="1"/>
</dbReference>
<proteinExistence type="predicted"/>
<evidence type="ECO:0000256" key="1">
    <source>
        <dbReference type="SAM" id="MobiDB-lite"/>
    </source>
</evidence>
<reference evidence="3" key="1">
    <citation type="submission" date="2020-06" db="EMBL/GenBank/DDBJ databases">
        <authorList>
            <person name="Li T."/>
            <person name="Hu X."/>
            <person name="Zhang T."/>
            <person name="Song X."/>
            <person name="Zhang H."/>
            <person name="Dai N."/>
            <person name="Sheng W."/>
            <person name="Hou X."/>
            <person name="Wei L."/>
        </authorList>
    </citation>
    <scope>NUCLEOTIDE SEQUENCE</scope>
    <source>
        <strain evidence="3">KEN1</strain>
        <tissue evidence="3">Leaf</tissue>
    </source>
</reference>
<protein>
    <recommendedName>
        <fullName evidence="2">DUF4283 domain-containing protein</fullName>
    </recommendedName>
</protein>
<feature type="compositionally biased region" description="Low complexity" evidence="1">
    <location>
        <begin position="1"/>
        <end position="19"/>
    </location>
</feature>
<dbReference type="InterPro" id="IPR040256">
    <property type="entry name" value="At4g02000-like"/>
</dbReference>
<evidence type="ECO:0000313" key="3">
    <source>
        <dbReference type="EMBL" id="KAL0439815.1"/>
    </source>
</evidence>
<dbReference type="PANTHER" id="PTHR31286:SF180">
    <property type="entry name" value="OS10G0362600 PROTEIN"/>
    <property type="match status" value="1"/>
</dbReference>
<dbReference type="EMBL" id="JACGWN010000008">
    <property type="protein sequence ID" value="KAL0439815.1"/>
    <property type="molecule type" value="Genomic_DNA"/>
</dbReference>
<evidence type="ECO:0000259" key="2">
    <source>
        <dbReference type="Pfam" id="PF14111"/>
    </source>
</evidence>
<comment type="caution">
    <text evidence="3">The sequence shown here is derived from an EMBL/GenBank/DDBJ whole genome shotgun (WGS) entry which is preliminary data.</text>
</comment>
<name>A0AAW2WHZ4_9LAMI</name>
<dbReference type="PANTHER" id="PTHR31286">
    <property type="entry name" value="GLYCINE-RICH CELL WALL STRUCTURAL PROTEIN 1.8-LIKE"/>
    <property type="match status" value="1"/>
</dbReference>
<feature type="region of interest" description="Disordered" evidence="1">
    <location>
        <begin position="1"/>
        <end position="50"/>
    </location>
</feature>
<dbReference type="InterPro" id="IPR025558">
    <property type="entry name" value="DUF4283"/>
</dbReference>
<dbReference type="AlphaFoldDB" id="A0AAW2WHZ4"/>
<organism evidence="3">
    <name type="scientific">Sesamum latifolium</name>
    <dbReference type="NCBI Taxonomy" id="2727402"/>
    <lineage>
        <taxon>Eukaryota</taxon>
        <taxon>Viridiplantae</taxon>
        <taxon>Streptophyta</taxon>
        <taxon>Embryophyta</taxon>
        <taxon>Tracheophyta</taxon>
        <taxon>Spermatophyta</taxon>
        <taxon>Magnoliopsida</taxon>
        <taxon>eudicotyledons</taxon>
        <taxon>Gunneridae</taxon>
        <taxon>Pentapetalae</taxon>
        <taxon>asterids</taxon>
        <taxon>lamiids</taxon>
        <taxon>Lamiales</taxon>
        <taxon>Pedaliaceae</taxon>
        <taxon>Sesamum</taxon>
    </lineage>
</organism>
<reference evidence="3" key="2">
    <citation type="journal article" date="2024" name="Plant">
        <title>Genomic evolution and insights into agronomic trait innovations of Sesamum species.</title>
        <authorList>
            <person name="Miao H."/>
            <person name="Wang L."/>
            <person name="Qu L."/>
            <person name="Liu H."/>
            <person name="Sun Y."/>
            <person name="Le M."/>
            <person name="Wang Q."/>
            <person name="Wei S."/>
            <person name="Zheng Y."/>
            <person name="Lin W."/>
            <person name="Duan Y."/>
            <person name="Cao H."/>
            <person name="Xiong S."/>
            <person name="Wang X."/>
            <person name="Wei L."/>
            <person name="Li C."/>
            <person name="Ma Q."/>
            <person name="Ju M."/>
            <person name="Zhao R."/>
            <person name="Li G."/>
            <person name="Mu C."/>
            <person name="Tian Q."/>
            <person name="Mei H."/>
            <person name="Zhang T."/>
            <person name="Gao T."/>
            <person name="Zhang H."/>
        </authorList>
    </citation>
    <scope>NUCLEOTIDE SEQUENCE</scope>
    <source>
        <strain evidence="3">KEN1</strain>
    </source>
</reference>
<sequence length="335" mass="37820">MDSLITLSSLSPTTHTNSSQEHISSPADVDPNGEGDDGDSLSPCQQSEAVSVDERVRRDFNFSNFYSLATWVMDGDEVSLEKLVALKHQWECRFPEPAMVRRLVPRFSSKITFLPRRSIVQSTADRVDIETQNLGNSQNSADGLEIGTQNLGNSQNSDDGVDIGTQNLGVVGNSQNSDVGNSSIRLPMGELTPPKNPKKCRRLQSTRGFPRYRKYLLKEEIIIKPTLAMVAHGSRRWQSTAVGYFLGRRPYFPQLEAFARANCKGLQQVLATANGFYFFQFKTLAFMEEVIEEGPWLFQGHPVVLQPWEQGMSLRQQKHMQVPVWIRIRHLPMVY</sequence>
<feature type="region of interest" description="Disordered" evidence="1">
    <location>
        <begin position="179"/>
        <end position="200"/>
    </location>
</feature>
<accession>A0AAW2WHZ4</accession>
<gene>
    <name evidence="3" type="ORF">Slati_2464500</name>
</gene>
<feature type="domain" description="DUF4283" evidence="2">
    <location>
        <begin position="236"/>
        <end position="313"/>
    </location>
</feature>